<keyword evidence="2" id="KW-0472">Membrane</keyword>
<evidence type="ECO:0000256" key="2">
    <source>
        <dbReference type="SAM" id="Phobius"/>
    </source>
</evidence>
<dbReference type="Gene3D" id="1.20.144.10">
    <property type="entry name" value="Phosphatidic acid phosphatase type 2/haloperoxidase"/>
    <property type="match status" value="1"/>
</dbReference>
<name>A0A921MW62_9MICO</name>
<dbReference type="SUPFAM" id="SSF48317">
    <property type="entry name" value="Acid phosphatase/Vanadium-dependent haloperoxidase"/>
    <property type="match status" value="1"/>
</dbReference>
<dbReference type="AlphaFoldDB" id="A0A921MW62"/>
<reference evidence="4" key="2">
    <citation type="submission" date="2021-09" db="EMBL/GenBank/DDBJ databases">
        <authorList>
            <person name="Gilroy R."/>
        </authorList>
    </citation>
    <scope>NUCLEOTIDE SEQUENCE</scope>
    <source>
        <strain evidence="4">ChiGjej5B5-22894</strain>
    </source>
</reference>
<feature type="domain" description="Phosphatidic acid phosphatase type 2/haloperoxidase" evidence="3">
    <location>
        <begin position="111"/>
        <end position="233"/>
    </location>
</feature>
<feature type="transmembrane region" description="Helical" evidence="2">
    <location>
        <begin position="84"/>
        <end position="102"/>
    </location>
</feature>
<evidence type="ECO:0000259" key="3">
    <source>
        <dbReference type="SMART" id="SM00014"/>
    </source>
</evidence>
<keyword evidence="2" id="KW-1133">Transmembrane helix</keyword>
<dbReference type="SMART" id="SM00014">
    <property type="entry name" value="acidPPc"/>
    <property type="match status" value="1"/>
</dbReference>
<dbReference type="Pfam" id="PF01569">
    <property type="entry name" value="PAP2"/>
    <property type="match status" value="1"/>
</dbReference>
<keyword evidence="2" id="KW-0812">Transmembrane</keyword>
<dbReference type="EMBL" id="DYUE01000174">
    <property type="protein sequence ID" value="HJG91602.1"/>
    <property type="molecule type" value="Genomic_DNA"/>
</dbReference>
<accession>A0A921MW62</accession>
<dbReference type="InterPro" id="IPR036938">
    <property type="entry name" value="PAP2/HPO_sf"/>
</dbReference>
<gene>
    <name evidence="4" type="ORF">K8V81_07735</name>
</gene>
<feature type="region of interest" description="Disordered" evidence="1">
    <location>
        <begin position="1"/>
        <end position="23"/>
    </location>
</feature>
<dbReference type="InterPro" id="IPR000326">
    <property type="entry name" value="PAP2/HPO"/>
</dbReference>
<evidence type="ECO:0000313" key="5">
    <source>
        <dbReference type="Proteomes" id="UP000742460"/>
    </source>
</evidence>
<dbReference type="Proteomes" id="UP000742460">
    <property type="component" value="Unassembled WGS sequence"/>
</dbReference>
<feature type="transmembrane region" description="Helical" evidence="2">
    <location>
        <begin position="218"/>
        <end position="233"/>
    </location>
</feature>
<feature type="transmembrane region" description="Helical" evidence="2">
    <location>
        <begin position="36"/>
        <end position="54"/>
    </location>
</feature>
<reference evidence="4" key="1">
    <citation type="journal article" date="2021" name="PeerJ">
        <title>Extensive microbial diversity within the chicken gut microbiome revealed by metagenomics and culture.</title>
        <authorList>
            <person name="Gilroy R."/>
            <person name="Ravi A."/>
            <person name="Getino M."/>
            <person name="Pursley I."/>
            <person name="Horton D.L."/>
            <person name="Alikhan N.F."/>
            <person name="Baker D."/>
            <person name="Gharbi K."/>
            <person name="Hall N."/>
            <person name="Watson M."/>
            <person name="Adriaenssens E.M."/>
            <person name="Foster-Nyarko E."/>
            <person name="Jarju S."/>
            <person name="Secka A."/>
            <person name="Antonio M."/>
            <person name="Oren A."/>
            <person name="Chaudhuri R.R."/>
            <person name="La Ragione R."/>
            <person name="Hildebrand F."/>
            <person name="Pallen M.J."/>
        </authorList>
    </citation>
    <scope>NUCLEOTIDE SEQUENCE</scope>
    <source>
        <strain evidence="4">ChiGjej5B5-22894</strain>
    </source>
</reference>
<feature type="transmembrane region" description="Helical" evidence="2">
    <location>
        <begin position="111"/>
        <end position="137"/>
    </location>
</feature>
<feature type="compositionally biased region" description="Basic and acidic residues" evidence="1">
    <location>
        <begin position="11"/>
        <end position="23"/>
    </location>
</feature>
<evidence type="ECO:0000256" key="1">
    <source>
        <dbReference type="SAM" id="MobiDB-lite"/>
    </source>
</evidence>
<evidence type="ECO:0000313" key="4">
    <source>
        <dbReference type="EMBL" id="HJG91602.1"/>
    </source>
</evidence>
<feature type="transmembrane region" description="Helical" evidence="2">
    <location>
        <begin position="191"/>
        <end position="212"/>
    </location>
</feature>
<feature type="region of interest" description="Disordered" evidence="1">
    <location>
        <begin position="242"/>
        <end position="318"/>
    </location>
</feature>
<sequence>MVADSHTPADAVRESRLARRPGTDGERSLFERLTSAPVLTVALVLFTILAAGVLQDLDLFLAKRWLYRLDPSLIPFAQNVLDRVASQIVCVPILAAVAIVLARRRRSWRPILIAVLAEAAFVVGIGSMKVLMARGVTYERDPEFMEAGLLEMGTKGISFPSGHASEAVLIYGAAVYLIAQYSGASRRLVRGLQWAVVLICVNSVTVSFLLGWHWMTDLIGGLLAGGLFLRLIVDWDRRARRRRDEAAERTGTATDIEAEPRPERTPRAPAPTGVTGKGRPPAAPAEPPAEHLLVGQHRAPQRREIRTGEGAPRRPLLR</sequence>
<feature type="transmembrane region" description="Helical" evidence="2">
    <location>
        <begin position="157"/>
        <end position="179"/>
    </location>
</feature>
<organism evidence="4 5">
    <name type="scientific">Brachybacterium massiliense</name>
    <dbReference type="NCBI Taxonomy" id="1755098"/>
    <lineage>
        <taxon>Bacteria</taxon>
        <taxon>Bacillati</taxon>
        <taxon>Actinomycetota</taxon>
        <taxon>Actinomycetes</taxon>
        <taxon>Micrococcales</taxon>
        <taxon>Dermabacteraceae</taxon>
        <taxon>Brachybacterium</taxon>
    </lineage>
</organism>
<comment type="caution">
    <text evidence="4">The sequence shown here is derived from an EMBL/GenBank/DDBJ whole genome shotgun (WGS) entry which is preliminary data.</text>
</comment>
<protein>
    <submittedName>
        <fullName evidence="4">Phosphatase PAP2 family protein</fullName>
    </submittedName>
</protein>
<proteinExistence type="predicted"/>